<evidence type="ECO:0000256" key="5">
    <source>
        <dbReference type="ARBA" id="ARBA00023004"/>
    </source>
</evidence>
<dbReference type="PROSITE" id="PS51007">
    <property type="entry name" value="CYTC"/>
    <property type="match status" value="2"/>
</dbReference>
<feature type="domain" description="Cytochrome c" evidence="7">
    <location>
        <begin position="86"/>
        <end position="164"/>
    </location>
</feature>
<dbReference type="PANTHER" id="PTHR33751">
    <property type="entry name" value="CBB3-TYPE CYTOCHROME C OXIDASE SUBUNIT FIXP"/>
    <property type="match status" value="1"/>
</dbReference>
<dbReference type="InterPro" id="IPR009056">
    <property type="entry name" value="Cyt_c-like_dom"/>
</dbReference>
<evidence type="ECO:0000313" key="9">
    <source>
        <dbReference type="Proteomes" id="UP001363010"/>
    </source>
</evidence>
<dbReference type="PANTHER" id="PTHR33751:SF9">
    <property type="entry name" value="CYTOCHROME C4"/>
    <property type="match status" value="1"/>
</dbReference>
<evidence type="ECO:0000259" key="7">
    <source>
        <dbReference type="PROSITE" id="PS51007"/>
    </source>
</evidence>
<feature type="domain" description="Cytochrome c" evidence="7">
    <location>
        <begin position="180"/>
        <end position="261"/>
    </location>
</feature>
<dbReference type="InterPro" id="IPR036909">
    <property type="entry name" value="Cyt_c-like_dom_sf"/>
</dbReference>
<dbReference type="Pfam" id="PF00034">
    <property type="entry name" value="Cytochrom_C"/>
    <property type="match status" value="1"/>
</dbReference>
<gene>
    <name evidence="8" type="ORF">WKW80_35500</name>
</gene>
<dbReference type="SUPFAM" id="SSF46626">
    <property type="entry name" value="Cytochrome c"/>
    <property type="match status" value="2"/>
</dbReference>
<dbReference type="Proteomes" id="UP001363010">
    <property type="component" value="Unassembled WGS sequence"/>
</dbReference>
<organism evidence="8 9">
    <name type="scientific">Variovorax humicola</name>
    <dbReference type="NCBI Taxonomy" id="1769758"/>
    <lineage>
        <taxon>Bacteria</taxon>
        <taxon>Pseudomonadati</taxon>
        <taxon>Pseudomonadota</taxon>
        <taxon>Betaproteobacteria</taxon>
        <taxon>Burkholderiales</taxon>
        <taxon>Comamonadaceae</taxon>
        <taxon>Variovorax</taxon>
    </lineage>
</organism>
<dbReference type="PROSITE" id="PS51318">
    <property type="entry name" value="TAT"/>
    <property type="match status" value="1"/>
</dbReference>
<dbReference type="RefSeq" id="WP_340368259.1">
    <property type="nucleotide sequence ID" value="NZ_JBBKZV010000058.1"/>
</dbReference>
<keyword evidence="3 6" id="KW-0479">Metal-binding</keyword>
<dbReference type="InterPro" id="IPR050597">
    <property type="entry name" value="Cytochrome_c_Oxidase_Subunit"/>
</dbReference>
<keyword evidence="4" id="KW-0249">Electron transport</keyword>
<keyword evidence="1" id="KW-0813">Transport</keyword>
<evidence type="ECO:0000256" key="2">
    <source>
        <dbReference type="ARBA" id="ARBA00022617"/>
    </source>
</evidence>
<comment type="caution">
    <text evidence="8">The sequence shown here is derived from an EMBL/GenBank/DDBJ whole genome shotgun (WGS) entry which is preliminary data.</text>
</comment>
<name>A0ABU8WB08_9BURK</name>
<sequence length="267" mass="28775">MYAWSNPWFRRSVLGLVALAAFTLLVGFVWLPSVHADFSAKGIWDSICRAAGMPSQWSGAVTPPKASAGTTNVVLTRDMTRPGAGDSVGRGATIAVQQCSMCHGAQGMSEANAPNLAGQYPEVVIKQLHDYKHGARSSAFMQTIAQKLTDKDIQDLASYYDSLPKARAATVRGDEPGAPALVRVGDPLRNIVPCVSCHGGIDHKIGTPWLEGMPKEYLLSQLKGFASGARRNDSFAQMRNVVRPMTADEINSVAEFYARREPVAGVR</sequence>
<evidence type="ECO:0000256" key="1">
    <source>
        <dbReference type="ARBA" id="ARBA00022448"/>
    </source>
</evidence>
<dbReference type="Gene3D" id="1.10.760.10">
    <property type="entry name" value="Cytochrome c-like domain"/>
    <property type="match status" value="2"/>
</dbReference>
<dbReference type="InterPro" id="IPR006311">
    <property type="entry name" value="TAT_signal"/>
</dbReference>
<dbReference type="EMBL" id="JBBKZV010000058">
    <property type="protein sequence ID" value="MEJ8827230.1"/>
    <property type="molecule type" value="Genomic_DNA"/>
</dbReference>
<evidence type="ECO:0000256" key="3">
    <source>
        <dbReference type="ARBA" id="ARBA00022723"/>
    </source>
</evidence>
<proteinExistence type="predicted"/>
<keyword evidence="9" id="KW-1185">Reference proteome</keyword>
<evidence type="ECO:0000256" key="6">
    <source>
        <dbReference type="PROSITE-ProRule" id="PRU00433"/>
    </source>
</evidence>
<keyword evidence="2 6" id="KW-0349">Heme</keyword>
<accession>A0ABU8WB08</accession>
<keyword evidence="5 6" id="KW-0408">Iron</keyword>
<evidence type="ECO:0000313" key="8">
    <source>
        <dbReference type="EMBL" id="MEJ8827230.1"/>
    </source>
</evidence>
<reference evidence="8 9" key="1">
    <citation type="submission" date="2024-03" db="EMBL/GenBank/DDBJ databases">
        <title>Novel species of the genus Variovorax.</title>
        <authorList>
            <person name="Liu Q."/>
            <person name="Xin Y.-H."/>
        </authorList>
    </citation>
    <scope>NUCLEOTIDE SEQUENCE [LARGE SCALE GENOMIC DNA]</scope>
    <source>
        <strain evidence="8 9">KACC 18501</strain>
    </source>
</reference>
<protein>
    <submittedName>
        <fullName evidence="8">C-type cytochrome</fullName>
    </submittedName>
</protein>
<evidence type="ECO:0000256" key="4">
    <source>
        <dbReference type="ARBA" id="ARBA00022982"/>
    </source>
</evidence>